<dbReference type="SMART" id="SM00487">
    <property type="entry name" value="DEXDc"/>
    <property type="match status" value="1"/>
</dbReference>
<dbReference type="SMART" id="SM00490">
    <property type="entry name" value="HELICc"/>
    <property type="match status" value="1"/>
</dbReference>
<organism evidence="10 11">
    <name type="scientific">Adineta steineri</name>
    <dbReference type="NCBI Taxonomy" id="433720"/>
    <lineage>
        <taxon>Eukaryota</taxon>
        <taxon>Metazoa</taxon>
        <taxon>Spiralia</taxon>
        <taxon>Gnathifera</taxon>
        <taxon>Rotifera</taxon>
        <taxon>Eurotatoria</taxon>
        <taxon>Bdelloidea</taxon>
        <taxon>Adinetida</taxon>
        <taxon>Adinetidae</taxon>
        <taxon>Adineta</taxon>
    </lineage>
</organism>
<dbReference type="GO" id="GO:0004386">
    <property type="term" value="F:helicase activity"/>
    <property type="evidence" value="ECO:0007669"/>
    <property type="project" value="UniProtKB-KW"/>
</dbReference>
<dbReference type="PANTHER" id="PTHR44533">
    <property type="entry name" value="DEAD/H RNA HELICASE, PUTATIVE-RELATED"/>
    <property type="match status" value="1"/>
</dbReference>
<dbReference type="InterPro" id="IPR059032">
    <property type="entry name" value="WHD_DDX60"/>
</dbReference>
<feature type="region of interest" description="Disordered" evidence="6">
    <location>
        <begin position="64"/>
        <end position="153"/>
    </location>
</feature>
<evidence type="ECO:0000256" key="4">
    <source>
        <dbReference type="ARBA" id="ARBA00022840"/>
    </source>
</evidence>
<dbReference type="PROSITE" id="PS51194">
    <property type="entry name" value="HELICASE_CTER"/>
    <property type="match status" value="1"/>
</dbReference>
<name>A0A818PA23_9BILA</name>
<feature type="coiled-coil region" evidence="5">
    <location>
        <begin position="1471"/>
        <end position="1505"/>
    </location>
</feature>
<evidence type="ECO:0000256" key="1">
    <source>
        <dbReference type="ARBA" id="ARBA00022741"/>
    </source>
</evidence>
<reference evidence="10" key="1">
    <citation type="submission" date="2021-02" db="EMBL/GenBank/DDBJ databases">
        <authorList>
            <person name="Nowell W R."/>
        </authorList>
    </citation>
    <scope>NUCLEOTIDE SEQUENCE</scope>
</reference>
<dbReference type="InterPro" id="IPR052431">
    <property type="entry name" value="SKI2_subfamily_helicases"/>
</dbReference>
<sequence>MSSALKSKFQEQLSYLLDIENTSELDFQAYIDLNISLNNGVFSELNVHIIEDVINEKLDELKSSTNQKQANANKSVETKTHQGVADEQENEFDLQDSSSTTSDEEHDKERKEEEDEEEDSSGNFARSATTTMVLSKTSIHHNTRPKTEPTGITTDVTELPEELTIQTTLMKNETNDKLSTVSSENSVLSVYQRQQVPGDNSCLFTTLNFVINNGNFDVENAHDDNIRLRKDLACMIEDDPDTYTDVVLERPRDSYVQFILQSDSWGGNIEIVLFTTFHGVEVRVLDVVNSRIIPIGPSDATHCAYIAYNGTHYEPLYLQNPCGQNHTTLFRCDDYLSDIDQQMINQFCQSIGTESTPNQSGIQHTTLNEVDEQLINDLSQPTLSINEKLLTLTNTDGEEKTLAKCLDDKNLDHYLVNAALEQLCSELSQTDSTEGTNVIHDKEQHIELIQTAQRTVDKLSTSELLPSTRKVLTTVESLLNQNNYSSSLLDLSLLDVLYPFKSQWLEVHSEFRDCTQYFIDGDSLLFTVIKYSNVNLNEYYGNTLHVIYIIERLLSILFGQSHDMNYYIIFFDDVKQLISDNMSSAIFCLLRQCFIQHIQSNMTEEKMNCSRKLRQFDSFLSKDYIQFYEEEKPFFVLYNDMTATNSSLLLTDCQIEYLRRYYRYYSNYHYFSTKCGLYLMNNMQFIGTRIWCFKISFAKQIPLNEIQQHLRMMIRRGQEEATKFRETYLLTTTIVSKNYKKLFQKAEVKDIRLYLYQVALTVMYETTKNDQIQSLLLKRLTPFFCLHISLLMRLSIIDRHLRLFTTVTFSSAVSQQIYLFQKLLAFILSAIRLPLLEYLAPFLSSTTISKNITFIEPNSSSAMQYEGKYHWHVLKPCGTEVERIRDDRDRKQKKKRYRTKDDQDYAEYLKNMGDSLTTKDVKDTQLEIALNRQLLPIIDREEKLKRSKKQQKILDDKSKEDENKKKQNELKQMSTFDKRLNEKNNNRDKIKVFDEFLFPTISSPIQTPSNRLELFKNKIKYEKKYVQQLLTLSTTEDTKHKLEQLRIKYFETLTWIQYLENSFDKFETVNSQLPRAQNTKKDERVPHFIPDEWQVKFLTAVDDKQSIIILAPTASGKTYASEYAMKRTSEHGLCIYVSPTKALVNQVAATVYARLTARVGVFTRDFRRDIDVCKILVTVPQCLEILLLSPNHQKLRNKLEYVIFDEIHCMGTELGDDVWEKCMLMCNTPMIGLSATVSNGDEVYNWWTRIEKRRSELYMKPERQVNIIRYNERLADLNKYRYSGKELYPMHPIGIMNSKQLIERGSLPVDLSLSPKETLQLHDALQETLYATMIPDRKNDDKLSIITTTTTTTVSKSSPSPLVSHFGDDWTVERTKCNKFSEDVLQQFRTMIEKNEVQKIDSVIQNINKGENQFEYPERKQSANLIVEFISMLRDRDLLPCIVFSDSRRLCEQNATTVGKDLERKEEKLRSGRDKQRMDKIKQELEEIEKDKKRLDKRSIRNKEECVNNDDMRNGLNGVDSDFYYKYLPECTLIHRKADKEMANRFVMDAKETNPELVKLIERGVAYHHSGLNAKGRVAVEALFRNRYIQVVFATSTLALGIHMPTKTVAFVRDSIHLDALNYRQESGRSGRRGFDVQGHVVFVDIPLSKIRHLTISRIPDIAASFPTSITLLMRLLHLYKMSGDENTKIDSCNRALILMECSFMSTLSNKNKILADVQLHYHFLYSLQLLYRLHLVNGKGNLVGIAGLLTHLYYYEPGNILLGYLINEKLFHTTESLKDIVSILAFMFTSQPWHVTPAQRENLFLERTEKRYSSTLFLPSMSERFIQMVHGYNEIVKEVYICYIQDVIKILREELPNEECILPISNISFYEKSDYDDGTFEHKLKHHYTQQPSSAISPFAGLSGLTDEQFMQNYNATSYDLAFNIDLSNKVVPFMDPHDYNKMNLNSYALDFYINGNKSQLIVENQLQAGDIFNFTQDFLLLLASIKTSLQTIVEYEEQQTAIETDLDFFRSISNKFDEIHRKYKESFSKAFPHRKYRI</sequence>
<feature type="region of interest" description="Disordered" evidence="6">
    <location>
        <begin position="946"/>
        <end position="974"/>
    </location>
</feature>
<evidence type="ECO:0000259" key="7">
    <source>
        <dbReference type="PROSITE" id="PS50802"/>
    </source>
</evidence>
<protein>
    <submittedName>
        <fullName evidence="10">Uncharacterized protein</fullName>
    </submittedName>
</protein>
<feature type="domain" description="OTU" evidence="7">
    <location>
        <begin position="191"/>
        <end position="319"/>
    </location>
</feature>
<dbReference type="Pfam" id="PF26076">
    <property type="entry name" value="WHD_DDX60"/>
    <property type="match status" value="1"/>
</dbReference>
<feature type="domain" description="Helicase C-terminal" evidence="9">
    <location>
        <begin position="1520"/>
        <end position="1674"/>
    </location>
</feature>
<evidence type="ECO:0000256" key="2">
    <source>
        <dbReference type="ARBA" id="ARBA00022801"/>
    </source>
</evidence>
<evidence type="ECO:0000256" key="5">
    <source>
        <dbReference type="SAM" id="Coils"/>
    </source>
</evidence>
<dbReference type="Proteomes" id="UP000663868">
    <property type="component" value="Unassembled WGS sequence"/>
</dbReference>
<dbReference type="Pfam" id="PF00270">
    <property type="entry name" value="DEAD"/>
    <property type="match status" value="1"/>
</dbReference>
<dbReference type="PANTHER" id="PTHR44533:SF4">
    <property type="entry name" value="DEAD_H RNA HELICASE, PUTATIVE-RELATED"/>
    <property type="match status" value="1"/>
</dbReference>
<keyword evidence="2" id="KW-0378">Hydrolase</keyword>
<dbReference type="InterPro" id="IPR027417">
    <property type="entry name" value="P-loop_NTPase"/>
</dbReference>
<dbReference type="EMBL" id="CAJOBB010000224">
    <property type="protein sequence ID" value="CAF3616957.1"/>
    <property type="molecule type" value="Genomic_DNA"/>
</dbReference>
<dbReference type="GO" id="GO:0005524">
    <property type="term" value="F:ATP binding"/>
    <property type="evidence" value="ECO:0007669"/>
    <property type="project" value="UniProtKB-KW"/>
</dbReference>
<gene>
    <name evidence="10" type="ORF">KXQ929_LOCUS5944</name>
</gene>
<dbReference type="PROSITE" id="PS50802">
    <property type="entry name" value="OTU"/>
    <property type="match status" value="1"/>
</dbReference>
<dbReference type="InterPro" id="IPR003323">
    <property type="entry name" value="OTU_dom"/>
</dbReference>
<dbReference type="GO" id="GO:0005737">
    <property type="term" value="C:cytoplasm"/>
    <property type="evidence" value="ECO:0007669"/>
    <property type="project" value="TreeGrafter"/>
</dbReference>
<keyword evidence="4" id="KW-0067">ATP-binding</keyword>
<feature type="domain" description="Helicase ATP-binding" evidence="8">
    <location>
        <begin position="1098"/>
        <end position="1255"/>
    </location>
</feature>
<keyword evidence="1" id="KW-0547">Nucleotide-binding</keyword>
<proteinExistence type="predicted"/>
<feature type="compositionally biased region" description="Polar residues" evidence="6">
    <location>
        <begin position="121"/>
        <end position="137"/>
    </location>
</feature>
<dbReference type="GO" id="GO:0003676">
    <property type="term" value="F:nucleic acid binding"/>
    <property type="evidence" value="ECO:0007669"/>
    <property type="project" value="InterPro"/>
</dbReference>
<feature type="compositionally biased region" description="Basic and acidic residues" evidence="6">
    <location>
        <begin position="952"/>
        <end position="969"/>
    </location>
</feature>
<evidence type="ECO:0000313" key="11">
    <source>
        <dbReference type="Proteomes" id="UP000663868"/>
    </source>
</evidence>
<dbReference type="FunFam" id="3.40.50.300:FF:001039">
    <property type="entry name" value="ATP-dependent RNA helicase DDX60"/>
    <property type="match status" value="1"/>
</dbReference>
<dbReference type="InterPro" id="IPR038765">
    <property type="entry name" value="Papain-like_cys_pep_sf"/>
</dbReference>
<evidence type="ECO:0000313" key="10">
    <source>
        <dbReference type="EMBL" id="CAF3616957.1"/>
    </source>
</evidence>
<dbReference type="Pfam" id="PF00271">
    <property type="entry name" value="Helicase_C"/>
    <property type="match status" value="1"/>
</dbReference>
<accession>A0A818PA23</accession>
<dbReference type="PROSITE" id="PS51192">
    <property type="entry name" value="HELICASE_ATP_BIND_1"/>
    <property type="match status" value="1"/>
</dbReference>
<feature type="compositionally biased region" description="Polar residues" evidence="6">
    <location>
        <begin position="64"/>
        <end position="75"/>
    </location>
</feature>
<dbReference type="InterPro" id="IPR001650">
    <property type="entry name" value="Helicase_C-like"/>
</dbReference>
<dbReference type="SUPFAM" id="SSF52540">
    <property type="entry name" value="P-loop containing nucleoside triphosphate hydrolases"/>
    <property type="match status" value="1"/>
</dbReference>
<dbReference type="Gene3D" id="3.40.50.300">
    <property type="entry name" value="P-loop containing nucleotide triphosphate hydrolases"/>
    <property type="match status" value="3"/>
</dbReference>
<evidence type="ECO:0000256" key="6">
    <source>
        <dbReference type="SAM" id="MobiDB-lite"/>
    </source>
</evidence>
<dbReference type="SUPFAM" id="SSF54001">
    <property type="entry name" value="Cysteine proteinases"/>
    <property type="match status" value="1"/>
</dbReference>
<evidence type="ECO:0000259" key="9">
    <source>
        <dbReference type="PROSITE" id="PS51194"/>
    </source>
</evidence>
<evidence type="ECO:0000256" key="3">
    <source>
        <dbReference type="ARBA" id="ARBA00022806"/>
    </source>
</evidence>
<comment type="caution">
    <text evidence="10">The sequence shown here is derived from an EMBL/GenBank/DDBJ whole genome shotgun (WGS) entry which is preliminary data.</text>
</comment>
<keyword evidence="5" id="KW-0175">Coiled coil</keyword>
<dbReference type="Gene3D" id="3.90.70.80">
    <property type="match status" value="1"/>
</dbReference>
<dbReference type="GO" id="GO:0016787">
    <property type="term" value="F:hydrolase activity"/>
    <property type="evidence" value="ECO:0007669"/>
    <property type="project" value="UniProtKB-KW"/>
</dbReference>
<keyword evidence="3" id="KW-0347">Helicase</keyword>
<evidence type="ECO:0000259" key="8">
    <source>
        <dbReference type="PROSITE" id="PS51192"/>
    </source>
</evidence>
<dbReference type="InterPro" id="IPR014001">
    <property type="entry name" value="Helicase_ATP-bd"/>
</dbReference>
<dbReference type="InterPro" id="IPR011545">
    <property type="entry name" value="DEAD/DEAH_box_helicase_dom"/>
</dbReference>